<dbReference type="PRINTS" id="PR00081">
    <property type="entry name" value="GDHRDH"/>
</dbReference>
<dbReference type="InterPro" id="IPR002347">
    <property type="entry name" value="SDR_fam"/>
</dbReference>
<dbReference type="PANTHER" id="PTHR43976:SF16">
    <property type="entry name" value="SHORT-CHAIN DEHYDROGENASE_REDUCTASE FAMILY PROTEIN"/>
    <property type="match status" value="1"/>
</dbReference>
<evidence type="ECO:0000313" key="6">
    <source>
        <dbReference type="Proteomes" id="UP001479436"/>
    </source>
</evidence>
<dbReference type="InterPro" id="IPR020904">
    <property type="entry name" value="Sc_DH/Rdtase_CS"/>
</dbReference>
<comment type="caution">
    <text evidence="5">The sequence shown here is derived from an EMBL/GenBank/DDBJ whole genome shotgun (WGS) entry which is preliminary data.</text>
</comment>
<evidence type="ECO:0000256" key="4">
    <source>
        <dbReference type="RuleBase" id="RU000363"/>
    </source>
</evidence>
<accession>A0ABR2WR99</accession>
<gene>
    <name evidence="5" type="ORF">K7432_008806</name>
</gene>
<dbReference type="InterPro" id="IPR036291">
    <property type="entry name" value="NAD(P)-bd_dom_sf"/>
</dbReference>
<proteinExistence type="inferred from homology"/>
<dbReference type="SUPFAM" id="SSF51735">
    <property type="entry name" value="NAD(P)-binding Rossmann-fold domains"/>
    <property type="match status" value="1"/>
</dbReference>
<evidence type="ECO:0000256" key="2">
    <source>
        <dbReference type="ARBA" id="ARBA00022857"/>
    </source>
</evidence>
<evidence type="ECO:0000313" key="5">
    <source>
        <dbReference type="EMBL" id="KAK9764045.1"/>
    </source>
</evidence>
<dbReference type="Gene3D" id="3.40.50.720">
    <property type="entry name" value="NAD(P)-binding Rossmann-like Domain"/>
    <property type="match status" value="1"/>
</dbReference>
<reference evidence="5 6" key="1">
    <citation type="submission" date="2023-04" db="EMBL/GenBank/DDBJ databases">
        <title>Genome of Basidiobolus ranarum AG-B5.</title>
        <authorList>
            <person name="Stajich J.E."/>
            <person name="Carter-House D."/>
            <person name="Gryganskyi A."/>
        </authorList>
    </citation>
    <scope>NUCLEOTIDE SEQUENCE [LARGE SCALE GENOMIC DNA]</scope>
    <source>
        <strain evidence="5 6">AG-B5</strain>
    </source>
</reference>
<keyword evidence="2" id="KW-0521">NADP</keyword>
<keyword evidence="6" id="KW-1185">Reference proteome</keyword>
<sequence>MTTPRVWLITGCSSGFGRELVQAALNHGDKVIATARNPAKIEDLVQLGAHTLELDVTSSPSELRQRIEEAIKVYGKIDVLVNNAAYVLQGGIEEASSEETFDQFNTNVFGLLNVTRAVLPEMRSRKSGTIVNIGSIGGWRGTPGVGLYCATKFALAGISEALQAETKHLGIDVMLVEPGYFRTSLLRGGNSTSASAHITDYDESIGPIRKALSDINNKQPGDPKKGAQVIIDVVTQSGAAKGRGIPVRLALGSDAPVEIENKCNSTLEQLELWREISSSTDHDDVA</sequence>
<dbReference type="Pfam" id="PF00106">
    <property type="entry name" value="adh_short"/>
    <property type="match status" value="1"/>
</dbReference>
<protein>
    <submittedName>
        <fullName evidence="5">Uncharacterized protein</fullName>
    </submittedName>
</protein>
<dbReference type="Proteomes" id="UP001479436">
    <property type="component" value="Unassembled WGS sequence"/>
</dbReference>
<keyword evidence="3" id="KW-0560">Oxidoreductase</keyword>
<dbReference type="PANTHER" id="PTHR43976">
    <property type="entry name" value="SHORT CHAIN DEHYDROGENASE"/>
    <property type="match status" value="1"/>
</dbReference>
<name>A0ABR2WR99_9FUNG</name>
<dbReference type="InterPro" id="IPR051911">
    <property type="entry name" value="SDR_oxidoreductase"/>
</dbReference>
<evidence type="ECO:0000256" key="1">
    <source>
        <dbReference type="ARBA" id="ARBA00006484"/>
    </source>
</evidence>
<dbReference type="EMBL" id="JASJQH010000507">
    <property type="protein sequence ID" value="KAK9764045.1"/>
    <property type="molecule type" value="Genomic_DNA"/>
</dbReference>
<dbReference type="CDD" id="cd05374">
    <property type="entry name" value="17beta-HSD-like_SDR_c"/>
    <property type="match status" value="1"/>
</dbReference>
<organism evidence="5 6">
    <name type="scientific">Basidiobolus ranarum</name>
    <dbReference type="NCBI Taxonomy" id="34480"/>
    <lineage>
        <taxon>Eukaryota</taxon>
        <taxon>Fungi</taxon>
        <taxon>Fungi incertae sedis</taxon>
        <taxon>Zoopagomycota</taxon>
        <taxon>Entomophthoromycotina</taxon>
        <taxon>Basidiobolomycetes</taxon>
        <taxon>Basidiobolales</taxon>
        <taxon>Basidiobolaceae</taxon>
        <taxon>Basidiobolus</taxon>
    </lineage>
</organism>
<dbReference type="PRINTS" id="PR00080">
    <property type="entry name" value="SDRFAMILY"/>
</dbReference>
<comment type="similarity">
    <text evidence="1 4">Belongs to the short-chain dehydrogenases/reductases (SDR) family.</text>
</comment>
<dbReference type="PROSITE" id="PS00061">
    <property type="entry name" value="ADH_SHORT"/>
    <property type="match status" value="1"/>
</dbReference>
<evidence type="ECO:0000256" key="3">
    <source>
        <dbReference type="ARBA" id="ARBA00023002"/>
    </source>
</evidence>